<evidence type="ECO:0000313" key="2">
    <source>
        <dbReference type="EMBL" id="KAF0972062.1"/>
    </source>
</evidence>
<dbReference type="VEuPathDB" id="AmoebaDB:FDP41_009758"/>
<dbReference type="AlphaFoldDB" id="A0A6A5BAE0"/>
<name>A0A6A5BAE0_NAEFO</name>
<evidence type="ECO:0000313" key="3">
    <source>
        <dbReference type="Proteomes" id="UP000444721"/>
    </source>
</evidence>
<reference evidence="2 3" key="1">
    <citation type="journal article" date="2019" name="Sci. Rep.">
        <title>Nanopore sequencing improves the draft genome of the human pathogenic amoeba Naegleria fowleri.</title>
        <authorList>
            <person name="Liechti N."/>
            <person name="Schurch N."/>
            <person name="Bruggmann R."/>
            <person name="Wittwer M."/>
        </authorList>
    </citation>
    <scope>NUCLEOTIDE SEQUENCE [LARGE SCALE GENOMIC DNA]</scope>
    <source>
        <strain evidence="2 3">ATCC 30894</strain>
    </source>
</reference>
<keyword evidence="3" id="KW-1185">Reference proteome</keyword>
<keyword evidence="1" id="KW-0812">Transmembrane</keyword>
<comment type="caution">
    <text evidence="2">The sequence shown here is derived from an EMBL/GenBank/DDBJ whole genome shotgun (WGS) entry which is preliminary data.</text>
</comment>
<keyword evidence="1" id="KW-0472">Membrane</keyword>
<dbReference type="Proteomes" id="UP000444721">
    <property type="component" value="Unassembled WGS sequence"/>
</dbReference>
<organism evidence="2 3">
    <name type="scientific">Naegleria fowleri</name>
    <name type="common">Brain eating amoeba</name>
    <dbReference type="NCBI Taxonomy" id="5763"/>
    <lineage>
        <taxon>Eukaryota</taxon>
        <taxon>Discoba</taxon>
        <taxon>Heterolobosea</taxon>
        <taxon>Tetramitia</taxon>
        <taxon>Eutetramitia</taxon>
        <taxon>Vahlkampfiidae</taxon>
        <taxon>Naegleria</taxon>
    </lineage>
</organism>
<dbReference type="EMBL" id="VFQX01000072">
    <property type="protein sequence ID" value="KAF0972062.1"/>
    <property type="molecule type" value="Genomic_DNA"/>
</dbReference>
<proteinExistence type="predicted"/>
<gene>
    <name evidence="2" type="ORF">FDP41_009758</name>
</gene>
<feature type="transmembrane region" description="Helical" evidence="1">
    <location>
        <begin position="71"/>
        <end position="91"/>
    </location>
</feature>
<dbReference type="GeneID" id="68116973"/>
<keyword evidence="1" id="KW-1133">Transmembrane helix</keyword>
<dbReference type="OrthoDB" id="10408965at2759"/>
<protein>
    <submittedName>
        <fullName evidence="2">Uncharacterized protein</fullName>
    </submittedName>
</protein>
<accession>A0A6A5BAE0</accession>
<dbReference type="VEuPathDB" id="AmoebaDB:NF0004660"/>
<dbReference type="RefSeq" id="XP_044556777.1">
    <property type="nucleotide sequence ID" value="XM_044713750.1"/>
</dbReference>
<sequence>MNRSLALASKLLKSTTSSRSSSLMMKALSTPSRVRAFHQTAMRRDEEETQKAPEVKVRPAWKGWVDDVLNFFHYPIKWILAFAVIIFLWTASQRAAEKKGKSQQ</sequence>
<evidence type="ECO:0000256" key="1">
    <source>
        <dbReference type="SAM" id="Phobius"/>
    </source>
</evidence>